<evidence type="ECO:0000313" key="12">
    <source>
        <dbReference type="Proteomes" id="UP000249239"/>
    </source>
</evidence>
<dbReference type="CDD" id="cd00609">
    <property type="entry name" value="AAT_like"/>
    <property type="match status" value="1"/>
</dbReference>
<dbReference type="InterPro" id="IPR015421">
    <property type="entry name" value="PyrdxlP-dep_Trfase_major"/>
</dbReference>
<comment type="cofactor">
    <cofactor evidence="9">
        <name>pyridoxal 5'-phosphate</name>
        <dbReference type="ChEBI" id="CHEBI:597326"/>
    </cofactor>
</comment>
<evidence type="ECO:0000256" key="6">
    <source>
        <dbReference type="ARBA" id="ARBA00022898"/>
    </source>
</evidence>
<keyword evidence="7" id="KW-0368">Histidine biosynthesis</keyword>
<gene>
    <name evidence="11" type="ORF">LX69_00378</name>
</gene>
<dbReference type="GO" id="GO:0000105">
    <property type="term" value="P:L-histidine biosynthetic process"/>
    <property type="evidence" value="ECO:0007669"/>
    <property type="project" value="UniProtKB-KW"/>
</dbReference>
<dbReference type="PROSITE" id="PS00105">
    <property type="entry name" value="AA_TRANSFER_CLASS_1"/>
    <property type="match status" value="1"/>
</dbReference>
<dbReference type="OrthoDB" id="9813612at2"/>
<keyword evidence="12" id="KW-1185">Reference proteome</keyword>
<reference evidence="11 12" key="1">
    <citation type="submission" date="2018-06" db="EMBL/GenBank/DDBJ databases">
        <title>Genomic Encyclopedia of Archaeal and Bacterial Type Strains, Phase II (KMG-II): from individual species to whole genera.</title>
        <authorList>
            <person name="Goeker M."/>
        </authorList>
    </citation>
    <scope>NUCLEOTIDE SEQUENCE [LARGE SCALE GENOMIC DNA]</scope>
    <source>
        <strain evidence="11 12">DSM 6779</strain>
    </source>
</reference>
<dbReference type="GO" id="GO:0004400">
    <property type="term" value="F:histidinol-phosphate transaminase activity"/>
    <property type="evidence" value="ECO:0007669"/>
    <property type="project" value="UniProtKB-EC"/>
</dbReference>
<comment type="similarity">
    <text evidence="9">Belongs to the class-I pyridoxal-phosphate-dependent aminotransferase family.</text>
</comment>
<dbReference type="PANTHER" id="PTHR43643">
    <property type="entry name" value="HISTIDINOL-PHOSPHATE AMINOTRANSFERASE 2"/>
    <property type="match status" value="1"/>
</dbReference>
<dbReference type="InterPro" id="IPR015422">
    <property type="entry name" value="PyrdxlP-dep_Trfase_small"/>
</dbReference>
<accession>A0A2W7NIU9</accession>
<evidence type="ECO:0000256" key="7">
    <source>
        <dbReference type="ARBA" id="ARBA00023102"/>
    </source>
</evidence>
<feature type="domain" description="Aminotransferase class I/classII large" evidence="10">
    <location>
        <begin position="31"/>
        <end position="345"/>
    </location>
</feature>
<evidence type="ECO:0000256" key="9">
    <source>
        <dbReference type="RuleBase" id="RU000481"/>
    </source>
</evidence>
<dbReference type="InterPro" id="IPR050106">
    <property type="entry name" value="HistidinolP_aminotransfase"/>
</dbReference>
<evidence type="ECO:0000256" key="8">
    <source>
        <dbReference type="ARBA" id="ARBA00047481"/>
    </source>
</evidence>
<comment type="pathway">
    <text evidence="1">Amino-acid biosynthesis; L-histidine biosynthesis; L-histidine from 5-phospho-alpha-D-ribose 1-diphosphate: step 7/9.</text>
</comment>
<dbReference type="GO" id="GO:0030170">
    <property type="term" value="F:pyridoxal phosphate binding"/>
    <property type="evidence" value="ECO:0007669"/>
    <property type="project" value="InterPro"/>
</dbReference>
<name>A0A2W7NIU9_9BACT</name>
<evidence type="ECO:0000259" key="10">
    <source>
        <dbReference type="Pfam" id="PF00155"/>
    </source>
</evidence>
<comment type="caution">
    <text evidence="11">The sequence shown here is derived from an EMBL/GenBank/DDBJ whole genome shotgun (WGS) entry which is preliminary data.</text>
</comment>
<dbReference type="Pfam" id="PF00155">
    <property type="entry name" value="Aminotran_1_2"/>
    <property type="match status" value="1"/>
</dbReference>
<dbReference type="InterPro" id="IPR004838">
    <property type="entry name" value="NHTrfase_class1_PyrdxlP-BS"/>
</dbReference>
<dbReference type="PANTHER" id="PTHR43643:SF6">
    <property type="entry name" value="HISTIDINOL-PHOSPHATE AMINOTRANSFERASE"/>
    <property type="match status" value="1"/>
</dbReference>
<dbReference type="AlphaFoldDB" id="A0A2W7NIU9"/>
<evidence type="ECO:0000256" key="3">
    <source>
        <dbReference type="ARBA" id="ARBA00022576"/>
    </source>
</evidence>
<dbReference type="InterPro" id="IPR015424">
    <property type="entry name" value="PyrdxlP-dep_Trfase"/>
</dbReference>
<comment type="similarity">
    <text evidence="2">Belongs to the class-II pyridoxal-phosphate-dependent aminotransferase family. Histidinol-phosphate aminotransferase subfamily.</text>
</comment>
<organism evidence="11 12">
    <name type="scientific">Breznakibacter xylanolyticus</name>
    <dbReference type="NCBI Taxonomy" id="990"/>
    <lineage>
        <taxon>Bacteria</taxon>
        <taxon>Pseudomonadati</taxon>
        <taxon>Bacteroidota</taxon>
        <taxon>Bacteroidia</taxon>
        <taxon>Marinilabiliales</taxon>
        <taxon>Marinilabiliaceae</taxon>
        <taxon>Breznakibacter</taxon>
    </lineage>
</organism>
<keyword evidence="3 9" id="KW-0032">Aminotransferase</keyword>
<evidence type="ECO:0000256" key="5">
    <source>
        <dbReference type="ARBA" id="ARBA00022679"/>
    </source>
</evidence>
<evidence type="ECO:0000256" key="2">
    <source>
        <dbReference type="ARBA" id="ARBA00007970"/>
    </source>
</evidence>
<comment type="catalytic activity">
    <reaction evidence="8">
        <text>L-histidinol phosphate + 2-oxoglutarate = 3-(imidazol-4-yl)-2-oxopropyl phosphate + L-glutamate</text>
        <dbReference type="Rhea" id="RHEA:23744"/>
        <dbReference type="ChEBI" id="CHEBI:16810"/>
        <dbReference type="ChEBI" id="CHEBI:29985"/>
        <dbReference type="ChEBI" id="CHEBI:57766"/>
        <dbReference type="ChEBI" id="CHEBI:57980"/>
        <dbReference type="EC" id="2.6.1.9"/>
    </reaction>
</comment>
<dbReference type="Proteomes" id="UP000249239">
    <property type="component" value="Unassembled WGS sequence"/>
</dbReference>
<protein>
    <recommendedName>
        <fullName evidence="9">Aminotransferase</fullName>
        <ecNumber evidence="9">2.6.1.-</ecNumber>
    </recommendedName>
</protein>
<dbReference type="Gene3D" id="3.40.640.10">
    <property type="entry name" value="Type I PLP-dependent aspartate aminotransferase-like (Major domain)"/>
    <property type="match status" value="1"/>
</dbReference>
<keyword evidence="4" id="KW-0028">Amino-acid biosynthesis</keyword>
<keyword evidence="6" id="KW-0663">Pyridoxal phosphate</keyword>
<dbReference type="SUPFAM" id="SSF53383">
    <property type="entry name" value="PLP-dependent transferases"/>
    <property type="match status" value="1"/>
</dbReference>
<sequence>MTLHPQEIPSTATQSVPHGDDLFRYPGMVKANFSSNVWPGGMLPQLRQCLSGHIDSLGSYPPPHGEMVTARLALHLGVATGCLLLTNGTAEAIYLIARFFAGQVSRIVMPTFSEYEHACALFGHQVEPWHDTEHFDGCHFRHGLFWVCNPNNPTGRIVSREAILSMVADNPSCCFVVDEAYQGLAQEVPSLVNAVEIFPNLLVLRSLTKTYAVPGLRVGYVVGHPDLIGRLAAFQPPWSVNALALHMVDFAVQHRPFTPDELSDYLRRSRHLQMAIGQIAGCEVTASPTGYFIVRTPVLAAQLKEQLVQRFGLLVRDASSFNGLSAYDIRIAVQEDESNRLLLDALRQLVAGE</sequence>
<evidence type="ECO:0000256" key="4">
    <source>
        <dbReference type="ARBA" id="ARBA00022605"/>
    </source>
</evidence>
<dbReference type="EMBL" id="QKZK01000002">
    <property type="protein sequence ID" value="PZX20381.1"/>
    <property type="molecule type" value="Genomic_DNA"/>
</dbReference>
<proteinExistence type="inferred from homology"/>
<dbReference type="RefSeq" id="WP_111444109.1">
    <property type="nucleotide sequence ID" value="NZ_QKZK01000002.1"/>
</dbReference>
<evidence type="ECO:0000313" key="11">
    <source>
        <dbReference type="EMBL" id="PZX20381.1"/>
    </source>
</evidence>
<keyword evidence="5 9" id="KW-0808">Transferase</keyword>
<dbReference type="InterPro" id="IPR004839">
    <property type="entry name" value="Aminotransferase_I/II_large"/>
</dbReference>
<dbReference type="EC" id="2.6.1.-" evidence="9"/>
<evidence type="ECO:0000256" key="1">
    <source>
        <dbReference type="ARBA" id="ARBA00005011"/>
    </source>
</evidence>
<dbReference type="Gene3D" id="3.90.1150.10">
    <property type="entry name" value="Aspartate Aminotransferase, domain 1"/>
    <property type="match status" value="1"/>
</dbReference>